<evidence type="ECO:0000313" key="2">
    <source>
        <dbReference type="EMBL" id="GBF05108.1"/>
    </source>
</evidence>
<feature type="transmembrane region" description="Helical" evidence="1">
    <location>
        <begin position="69"/>
        <end position="86"/>
    </location>
</feature>
<proteinExistence type="predicted"/>
<dbReference type="RefSeq" id="WP_133161970.1">
    <property type="nucleotide sequence ID" value="NZ_BFAG01000003.1"/>
</dbReference>
<evidence type="ECO:0000256" key="1">
    <source>
        <dbReference type="SAM" id="Phobius"/>
    </source>
</evidence>
<feature type="transmembrane region" description="Helical" evidence="1">
    <location>
        <begin position="255"/>
        <end position="277"/>
    </location>
</feature>
<sequence>MRRAPDLRLPLVMLGIAGLGAVAGGVRAALLEPGRSSLLGLIFTAWMPLLPVAVVAAFCLWLARTSPGAALGGGVAAALVAALYTFELLHPKYNQDANIGLGLYLMLGWLFPLGPAVLAGGLLGALVERLRGRPPTAPTDARPLPPLRPWLWPLLVPGVVSLAVSAQPFLHLWERGLVRPDGLAPLLLSLGTTSAGQLAVSLSPALLALLVLRDRAGRDGEVRPRLEAFWGLCLGLAAALGLFGFGQGLLRAVPLGAFLLLCVLLPVLGYGAGWLACRRPKS</sequence>
<dbReference type="Proteomes" id="UP000236569">
    <property type="component" value="Unassembled WGS sequence"/>
</dbReference>
<feature type="transmembrane region" description="Helical" evidence="1">
    <location>
        <begin position="147"/>
        <end position="166"/>
    </location>
</feature>
<feature type="transmembrane region" description="Helical" evidence="1">
    <location>
        <begin position="228"/>
        <end position="249"/>
    </location>
</feature>
<dbReference type="EMBL" id="BFAG01000003">
    <property type="protein sequence ID" value="GBF05108.1"/>
    <property type="molecule type" value="Genomic_DNA"/>
</dbReference>
<keyword evidence="1" id="KW-1133">Transmembrane helix</keyword>
<keyword evidence="3" id="KW-1185">Reference proteome</keyword>
<name>A0A2I9DG68_9DEIO</name>
<organism evidence="2 3">
    <name type="scientific">Deinococcus aerius</name>
    <dbReference type="NCBI Taxonomy" id="200253"/>
    <lineage>
        <taxon>Bacteria</taxon>
        <taxon>Thermotogati</taxon>
        <taxon>Deinococcota</taxon>
        <taxon>Deinococci</taxon>
        <taxon>Deinococcales</taxon>
        <taxon>Deinococcaceae</taxon>
        <taxon>Deinococcus</taxon>
    </lineage>
</organism>
<keyword evidence="1" id="KW-0472">Membrane</keyword>
<keyword evidence="1" id="KW-0812">Transmembrane</keyword>
<reference evidence="3" key="1">
    <citation type="submission" date="2018-01" db="EMBL/GenBank/DDBJ databases">
        <title>Draft Genome Sequence of the Radioresistant Bacterium Deinococcus aerius TR0125, Isolated from the Higher Atmosphere above Japan.</title>
        <authorList>
            <person name="Satoh K."/>
            <person name="Arai H."/>
            <person name="Sanzen T."/>
            <person name="Kawaguchi Y."/>
            <person name="Hayashi H."/>
            <person name="Yokobori S."/>
            <person name="Yamagishi A."/>
            <person name="Oono Y."/>
            <person name="Narumi I."/>
        </authorList>
    </citation>
    <scope>NUCLEOTIDE SEQUENCE [LARGE SCALE GENOMIC DNA]</scope>
    <source>
        <strain evidence="3">TR0125</strain>
    </source>
</reference>
<dbReference type="OrthoDB" id="74361at2"/>
<feature type="transmembrane region" description="Helical" evidence="1">
    <location>
        <begin position="38"/>
        <end position="62"/>
    </location>
</feature>
<accession>A0A2I9DG68</accession>
<feature type="transmembrane region" description="Helical" evidence="1">
    <location>
        <begin position="186"/>
        <end position="212"/>
    </location>
</feature>
<protein>
    <submittedName>
        <fullName evidence="2">Uncharacterized protein</fullName>
    </submittedName>
</protein>
<dbReference type="AlphaFoldDB" id="A0A2I9DG68"/>
<gene>
    <name evidence="2" type="ORF">DAERI_030274</name>
</gene>
<feature type="transmembrane region" description="Helical" evidence="1">
    <location>
        <begin position="106"/>
        <end position="127"/>
    </location>
</feature>
<evidence type="ECO:0000313" key="3">
    <source>
        <dbReference type="Proteomes" id="UP000236569"/>
    </source>
</evidence>
<comment type="caution">
    <text evidence="2">The sequence shown here is derived from an EMBL/GenBank/DDBJ whole genome shotgun (WGS) entry which is preliminary data.</text>
</comment>